<dbReference type="PANTHER" id="PTHR47757:SF1">
    <property type="entry name" value="SERPENTINE RECEPTOR, CLASS E (EPSILON)"/>
    <property type="match status" value="1"/>
</dbReference>
<dbReference type="GO" id="GO:0007606">
    <property type="term" value="P:sensory perception of chemical stimulus"/>
    <property type="evidence" value="ECO:0007669"/>
    <property type="project" value="InterPro"/>
</dbReference>
<protein>
    <submittedName>
        <fullName evidence="7">Uncharacterized protein</fullName>
    </submittedName>
</protein>
<evidence type="ECO:0000313" key="8">
    <source>
        <dbReference type="Proteomes" id="UP001152747"/>
    </source>
</evidence>
<sequence length="302" mass="35866">MTIVVVIKIRAFHINVKTLLLITLFQWYESIYGKWVLKPYVIGISFIGQNQTFNVWWDDDSSRFVQISKQEMNCPIFLAGFIYWHYITSLLHGLFVLSIERIFACVFIANYEKKSRPALLFSLITMFFTLPTITTLISYHNIYPFLQSFSICFFSNVLAIIILILTFQYNNKLLERFMRIGNSTKYTLASRFQARENRRTFRLLFNFLIAAFFLVFTSLILVLLMVFEITPNYHLTYNYLLENIIHLYPLIVCPVIITSVDRYLMFFKKAFNINRRKTVPMKVRNSVGETDLYFSQLKMSWK</sequence>
<feature type="transmembrane region" description="Helical" evidence="6">
    <location>
        <begin position="247"/>
        <end position="267"/>
    </location>
</feature>
<feature type="transmembrane region" description="Helical" evidence="6">
    <location>
        <begin position="76"/>
        <end position="97"/>
    </location>
</feature>
<dbReference type="PANTHER" id="PTHR47757">
    <property type="entry name" value="SERPENTINE RECEPTOR, CLASS E (EPSILON)-RELATED"/>
    <property type="match status" value="1"/>
</dbReference>
<dbReference type="GO" id="GO:0016020">
    <property type="term" value="C:membrane"/>
    <property type="evidence" value="ECO:0007669"/>
    <property type="project" value="UniProtKB-SubCell"/>
</dbReference>
<comment type="caution">
    <text evidence="7">The sequence shown here is derived from an EMBL/GenBank/DDBJ whole genome shotgun (WGS) entry which is preliminary data.</text>
</comment>
<dbReference type="Proteomes" id="UP001152747">
    <property type="component" value="Unassembled WGS sequence"/>
</dbReference>
<dbReference type="InterPro" id="IPR004151">
    <property type="entry name" value="7TM_GPCR_serpentine_rcpt_Sre"/>
</dbReference>
<reference evidence="7" key="1">
    <citation type="submission" date="2022-11" db="EMBL/GenBank/DDBJ databases">
        <authorList>
            <person name="Kikuchi T."/>
        </authorList>
    </citation>
    <scope>NUCLEOTIDE SEQUENCE</scope>
    <source>
        <strain evidence="7">PS1010</strain>
    </source>
</reference>
<keyword evidence="5 6" id="KW-0472">Membrane</keyword>
<gene>
    <name evidence="7" type="ORF">CAMP_LOCUS5689</name>
</gene>
<feature type="transmembrane region" description="Helical" evidence="6">
    <location>
        <begin position="118"/>
        <end position="139"/>
    </location>
</feature>
<evidence type="ECO:0000256" key="2">
    <source>
        <dbReference type="ARBA" id="ARBA00006803"/>
    </source>
</evidence>
<evidence type="ECO:0000256" key="6">
    <source>
        <dbReference type="SAM" id="Phobius"/>
    </source>
</evidence>
<accession>A0A9P1IH02</accession>
<keyword evidence="4 6" id="KW-1133">Transmembrane helix</keyword>
<feature type="transmembrane region" description="Helical" evidence="6">
    <location>
        <begin position="203"/>
        <end position="227"/>
    </location>
</feature>
<feature type="transmembrane region" description="Helical" evidence="6">
    <location>
        <begin position="145"/>
        <end position="169"/>
    </location>
</feature>
<dbReference type="EMBL" id="CANHGI010000002">
    <property type="protein sequence ID" value="CAI5443052.1"/>
    <property type="molecule type" value="Genomic_DNA"/>
</dbReference>
<comment type="subcellular location">
    <subcellularLocation>
        <location evidence="1">Membrane</location>
        <topology evidence="1">Multi-pass membrane protein</topology>
    </subcellularLocation>
</comment>
<evidence type="ECO:0000256" key="5">
    <source>
        <dbReference type="ARBA" id="ARBA00023136"/>
    </source>
</evidence>
<dbReference type="OrthoDB" id="5799488at2759"/>
<evidence type="ECO:0000256" key="4">
    <source>
        <dbReference type="ARBA" id="ARBA00022989"/>
    </source>
</evidence>
<evidence type="ECO:0000313" key="7">
    <source>
        <dbReference type="EMBL" id="CAI5443052.1"/>
    </source>
</evidence>
<organism evidence="7 8">
    <name type="scientific">Caenorhabditis angaria</name>
    <dbReference type="NCBI Taxonomy" id="860376"/>
    <lineage>
        <taxon>Eukaryota</taxon>
        <taxon>Metazoa</taxon>
        <taxon>Ecdysozoa</taxon>
        <taxon>Nematoda</taxon>
        <taxon>Chromadorea</taxon>
        <taxon>Rhabditida</taxon>
        <taxon>Rhabditina</taxon>
        <taxon>Rhabditomorpha</taxon>
        <taxon>Rhabditoidea</taxon>
        <taxon>Rhabditidae</taxon>
        <taxon>Peloderinae</taxon>
        <taxon>Caenorhabditis</taxon>
    </lineage>
</organism>
<name>A0A9P1IH02_9PELO</name>
<proteinExistence type="inferred from homology"/>
<evidence type="ECO:0000256" key="3">
    <source>
        <dbReference type="ARBA" id="ARBA00022692"/>
    </source>
</evidence>
<keyword evidence="3 6" id="KW-0812">Transmembrane</keyword>
<keyword evidence="8" id="KW-1185">Reference proteome</keyword>
<comment type="similarity">
    <text evidence="2">Belongs to the nematode receptor-like protein sre family.</text>
</comment>
<dbReference type="InterPro" id="IPR053365">
    <property type="entry name" value="Nematode_rcpt-like"/>
</dbReference>
<feature type="transmembrane region" description="Helical" evidence="6">
    <location>
        <begin position="12"/>
        <end position="28"/>
    </location>
</feature>
<evidence type="ECO:0000256" key="1">
    <source>
        <dbReference type="ARBA" id="ARBA00004141"/>
    </source>
</evidence>
<dbReference type="Pfam" id="PF03125">
    <property type="entry name" value="Sre"/>
    <property type="match status" value="1"/>
</dbReference>
<dbReference type="AlphaFoldDB" id="A0A9P1IH02"/>